<evidence type="ECO:0000256" key="16">
    <source>
        <dbReference type="ARBA" id="ARBA00048493"/>
    </source>
</evidence>
<feature type="binding site" evidence="18">
    <location>
        <position position="369"/>
    </location>
    <ligand>
        <name>UDP-N-acetyl-alpha-D-glucosamine</name>
        <dbReference type="ChEBI" id="CHEBI:57705"/>
    </ligand>
</feature>
<feature type="region of interest" description="Linker" evidence="18">
    <location>
        <begin position="239"/>
        <end position="259"/>
    </location>
</feature>
<dbReference type="Proteomes" id="UP000602381">
    <property type="component" value="Unassembled WGS sequence"/>
</dbReference>
<dbReference type="Gene3D" id="2.160.10.10">
    <property type="entry name" value="Hexapeptide repeat proteins"/>
    <property type="match status" value="1"/>
</dbReference>
<name>A0ABQ2L851_9PROT</name>
<evidence type="ECO:0000256" key="13">
    <source>
        <dbReference type="ARBA" id="ARBA00023315"/>
    </source>
</evidence>
<keyword evidence="6 18" id="KW-0548">Nucleotidyltransferase</keyword>
<dbReference type="EMBL" id="BMOV01000002">
    <property type="protein sequence ID" value="GGO06472.1"/>
    <property type="molecule type" value="Genomic_DNA"/>
</dbReference>
<feature type="binding site" evidence="18">
    <location>
        <begin position="378"/>
        <end position="379"/>
    </location>
    <ligand>
        <name>acetyl-CoA</name>
        <dbReference type="ChEBI" id="CHEBI:57288"/>
    </ligand>
</feature>
<keyword evidence="9 18" id="KW-0460">Magnesium</keyword>
<dbReference type="InterPro" id="IPR050065">
    <property type="entry name" value="GlmU-like"/>
</dbReference>
<dbReference type="InterPro" id="IPR029044">
    <property type="entry name" value="Nucleotide-diphossugar_trans"/>
</dbReference>
<feature type="binding site" evidence="18">
    <location>
        <position position="372"/>
    </location>
    <ligand>
        <name>acetyl-CoA</name>
        <dbReference type="ChEBI" id="CHEBI:57288"/>
    </ligand>
</feature>
<gene>
    <name evidence="18 20" type="primary">glmU</name>
    <name evidence="20" type="ORF">GCM10007972_04850</name>
</gene>
<dbReference type="PROSITE" id="PS00101">
    <property type="entry name" value="HEXAPEP_TRANSFERASES"/>
    <property type="match status" value="1"/>
</dbReference>
<comment type="function">
    <text evidence="17 18">Catalyzes the last two sequential reactions in the de novo biosynthetic pathway for UDP-N-acetylglucosamine (UDP-GlcNAc). The C-terminal domain catalyzes the transfer of acetyl group from acetyl coenzyme A to glucosamine-1-phosphate (GlcN-1-P) to produce N-acetylglucosamine-1-phosphate (GlcNAc-1-P), which is converted into UDP-GlcNAc by the transfer of uridine 5-monophosphate (from uridine 5-triphosphate), a reaction catalyzed by the N-terminal domain.</text>
</comment>
<evidence type="ECO:0000256" key="18">
    <source>
        <dbReference type="HAMAP-Rule" id="MF_01631"/>
    </source>
</evidence>
<feature type="binding site" evidence="18">
    <location>
        <position position="325"/>
    </location>
    <ligand>
        <name>UDP-N-acetyl-alpha-D-glucosamine</name>
        <dbReference type="ChEBI" id="CHEBI:57705"/>
    </ligand>
</feature>
<keyword evidence="14 18" id="KW-0961">Cell wall biogenesis/degradation</keyword>
<dbReference type="EC" id="2.3.1.157" evidence="18"/>
<feature type="binding site" evidence="18">
    <location>
        <position position="25"/>
    </location>
    <ligand>
        <name>UDP-N-acetyl-alpha-D-glucosamine</name>
        <dbReference type="ChEBI" id="CHEBI:57705"/>
    </ligand>
</feature>
<evidence type="ECO:0000256" key="8">
    <source>
        <dbReference type="ARBA" id="ARBA00022737"/>
    </source>
</evidence>
<feature type="region of interest" description="N-acetyltransferase" evidence="18">
    <location>
        <begin position="260"/>
        <end position="453"/>
    </location>
</feature>
<evidence type="ECO:0000256" key="4">
    <source>
        <dbReference type="ARBA" id="ARBA00022490"/>
    </source>
</evidence>
<feature type="binding site" evidence="18">
    <location>
        <position position="358"/>
    </location>
    <ligand>
        <name>UDP-N-acetyl-alpha-D-glucosamine</name>
        <dbReference type="ChEBI" id="CHEBI:57705"/>
    </ligand>
</feature>
<feature type="binding site" evidence="18">
    <location>
        <position position="164"/>
    </location>
    <ligand>
        <name>UDP-N-acetyl-alpha-D-glucosamine</name>
        <dbReference type="ChEBI" id="CHEBI:57705"/>
    </ligand>
</feature>
<dbReference type="InterPro" id="IPR001451">
    <property type="entry name" value="Hexapep"/>
</dbReference>
<keyword evidence="8 18" id="KW-0677">Repeat</keyword>
<feature type="binding site" evidence="18">
    <location>
        <position position="106"/>
    </location>
    <ligand>
        <name>Mg(2+)</name>
        <dbReference type="ChEBI" id="CHEBI:18420"/>
    </ligand>
</feature>
<comment type="pathway">
    <text evidence="18">Nucleotide-sugar biosynthesis; UDP-N-acetyl-alpha-D-glucosamine biosynthesis; UDP-N-acetyl-alpha-D-glucosamine from N-acetyl-alpha-D-glucosamine 1-phosphate: step 1/1.</text>
</comment>
<keyword evidence="4 18" id="KW-0963">Cytoplasm</keyword>
<evidence type="ECO:0000256" key="6">
    <source>
        <dbReference type="ARBA" id="ARBA00022695"/>
    </source>
</evidence>
<keyword evidence="13 18" id="KW-0012">Acyltransferase</keyword>
<dbReference type="RefSeq" id="WP_188873436.1">
    <property type="nucleotide sequence ID" value="NZ_BMOV01000002.1"/>
</dbReference>
<comment type="cofactor">
    <cofactor evidence="18">
        <name>Mg(2+)</name>
        <dbReference type="ChEBI" id="CHEBI:18420"/>
    </cofactor>
    <text evidence="18">Binds 1 Mg(2+) ion per subunit.</text>
</comment>
<dbReference type="InterPro" id="IPR038009">
    <property type="entry name" value="GlmU_C_LbH"/>
</dbReference>
<dbReference type="SUPFAM" id="SSF53448">
    <property type="entry name" value="Nucleotide-diphospho-sugar transferases"/>
    <property type="match status" value="1"/>
</dbReference>
<dbReference type="CDD" id="cd02540">
    <property type="entry name" value="GT2_GlmU_N_bac"/>
    <property type="match status" value="1"/>
</dbReference>
<keyword evidence="12 18" id="KW-0511">Multifunctional enzyme</keyword>
<comment type="pathway">
    <text evidence="18">Nucleotide-sugar biosynthesis; UDP-N-acetyl-alpha-D-glucosamine biosynthesis; N-acetyl-alpha-D-glucosamine 1-phosphate from alpha-D-glucosamine 6-phosphate (route II): step 2/2.</text>
</comment>
<evidence type="ECO:0000256" key="11">
    <source>
        <dbReference type="ARBA" id="ARBA00022984"/>
    </source>
</evidence>
<dbReference type="SUPFAM" id="SSF51161">
    <property type="entry name" value="Trimeric LpxA-like enzymes"/>
    <property type="match status" value="1"/>
</dbReference>
<feature type="binding site" evidence="18">
    <location>
        <position position="343"/>
    </location>
    <ligand>
        <name>UDP-N-acetyl-alpha-D-glucosamine</name>
        <dbReference type="ChEBI" id="CHEBI:57705"/>
    </ligand>
</feature>
<feature type="binding site" evidence="18">
    <location>
        <position position="397"/>
    </location>
    <ligand>
        <name>acetyl-CoA</name>
        <dbReference type="ChEBI" id="CHEBI:57288"/>
    </ligand>
</feature>
<dbReference type="InterPro" id="IPR005882">
    <property type="entry name" value="Bifunctional_GlmU"/>
</dbReference>
<feature type="binding site" evidence="18">
    <location>
        <position position="76"/>
    </location>
    <ligand>
        <name>UDP-N-acetyl-alpha-D-glucosamine</name>
        <dbReference type="ChEBI" id="CHEBI:57705"/>
    </ligand>
</feature>
<evidence type="ECO:0000256" key="12">
    <source>
        <dbReference type="ARBA" id="ARBA00023268"/>
    </source>
</evidence>
<protein>
    <recommendedName>
        <fullName evidence="18">Bifunctional protein GlmU</fullName>
    </recommendedName>
    <domain>
        <recommendedName>
            <fullName evidence="18">UDP-N-acetylglucosamine pyrophosphorylase</fullName>
            <ecNumber evidence="18">2.7.7.23</ecNumber>
        </recommendedName>
        <alternativeName>
            <fullName evidence="18">N-acetylglucosamine-1-phosphate uridyltransferase</fullName>
        </alternativeName>
    </domain>
    <domain>
        <recommendedName>
            <fullName evidence="18">Glucosamine-1-phosphate N-acetyltransferase</fullName>
            <ecNumber evidence="18">2.3.1.157</ecNumber>
        </recommendedName>
    </domain>
</protein>
<feature type="binding site" evidence="18">
    <location>
        <begin position="104"/>
        <end position="106"/>
    </location>
    <ligand>
        <name>UDP-N-acetyl-alpha-D-glucosamine</name>
        <dbReference type="ChEBI" id="CHEBI:57705"/>
    </ligand>
</feature>
<comment type="catalytic activity">
    <reaction evidence="15 18">
        <text>alpha-D-glucosamine 1-phosphate + acetyl-CoA = N-acetyl-alpha-D-glucosamine 1-phosphate + CoA + H(+)</text>
        <dbReference type="Rhea" id="RHEA:13725"/>
        <dbReference type="ChEBI" id="CHEBI:15378"/>
        <dbReference type="ChEBI" id="CHEBI:57287"/>
        <dbReference type="ChEBI" id="CHEBI:57288"/>
        <dbReference type="ChEBI" id="CHEBI:57776"/>
        <dbReference type="ChEBI" id="CHEBI:58516"/>
        <dbReference type="EC" id="2.3.1.157"/>
    </reaction>
</comment>
<organism evidence="20 21">
    <name type="scientific">Iodidimonas muriae</name>
    <dbReference type="NCBI Taxonomy" id="261467"/>
    <lineage>
        <taxon>Bacteria</taxon>
        <taxon>Pseudomonadati</taxon>
        <taxon>Pseudomonadota</taxon>
        <taxon>Alphaproteobacteria</taxon>
        <taxon>Iodidimonadales</taxon>
        <taxon>Iodidimonadaceae</taxon>
        <taxon>Iodidimonas</taxon>
    </lineage>
</organism>
<dbReference type="InterPro" id="IPR011004">
    <property type="entry name" value="Trimer_LpxA-like_sf"/>
</dbReference>
<evidence type="ECO:0000256" key="2">
    <source>
        <dbReference type="ARBA" id="ARBA00007707"/>
    </source>
</evidence>
<keyword evidence="11 18" id="KW-0573">Peptidoglycan synthesis</keyword>
<feature type="binding site" evidence="18">
    <location>
        <position position="236"/>
    </location>
    <ligand>
        <name>UDP-N-acetyl-alpha-D-glucosamine</name>
        <dbReference type="ChEBI" id="CHEBI:57705"/>
    </ligand>
</feature>
<evidence type="ECO:0000256" key="1">
    <source>
        <dbReference type="ARBA" id="ARBA00004496"/>
    </source>
</evidence>
<keyword evidence="21" id="KW-1185">Reference proteome</keyword>
<dbReference type="Gene3D" id="3.90.550.10">
    <property type="entry name" value="Spore Coat Polysaccharide Biosynthesis Protein SpsA, Chain A"/>
    <property type="match status" value="1"/>
</dbReference>
<dbReference type="NCBIfam" id="TIGR01173">
    <property type="entry name" value="glmU"/>
    <property type="match status" value="1"/>
</dbReference>
<dbReference type="CDD" id="cd03353">
    <property type="entry name" value="LbH_GlmU_C"/>
    <property type="match status" value="1"/>
</dbReference>
<dbReference type="InterPro" id="IPR025877">
    <property type="entry name" value="MobA-like_NTP_Trfase"/>
</dbReference>
<dbReference type="PANTHER" id="PTHR43584">
    <property type="entry name" value="NUCLEOTIDYL TRANSFERASE"/>
    <property type="match status" value="1"/>
</dbReference>
<feature type="active site" description="Proton acceptor" evidence="18">
    <location>
        <position position="355"/>
    </location>
</feature>
<keyword evidence="7 18" id="KW-0479">Metal-binding</keyword>
<keyword evidence="10 18" id="KW-0133">Cell shape</keyword>
<feature type="binding site" evidence="18">
    <location>
        <position position="149"/>
    </location>
    <ligand>
        <name>UDP-N-acetyl-alpha-D-glucosamine</name>
        <dbReference type="ChEBI" id="CHEBI:57705"/>
    </ligand>
</feature>
<evidence type="ECO:0000256" key="17">
    <source>
        <dbReference type="ARBA" id="ARBA00049628"/>
    </source>
</evidence>
<feature type="region of interest" description="Pyrophosphorylase" evidence="18">
    <location>
        <begin position="1"/>
        <end position="238"/>
    </location>
</feature>
<dbReference type="InterPro" id="IPR018357">
    <property type="entry name" value="Hexapep_transf_CS"/>
</dbReference>
<evidence type="ECO:0000259" key="19">
    <source>
        <dbReference type="Pfam" id="PF12804"/>
    </source>
</evidence>
<dbReference type="EC" id="2.7.7.23" evidence="18"/>
<feature type="binding site" evidence="18">
    <location>
        <begin position="11"/>
        <end position="14"/>
    </location>
    <ligand>
        <name>UDP-N-acetyl-alpha-D-glucosamine</name>
        <dbReference type="ChEBI" id="CHEBI:57705"/>
    </ligand>
</feature>
<dbReference type="Pfam" id="PF12804">
    <property type="entry name" value="NTP_transf_3"/>
    <property type="match status" value="1"/>
</dbReference>
<feature type="binding site" evidence="18">
    <location>
        <position position="179"/>
    </location>
    <ligand>
        <name>UDP-N-acetyl-alpha-D-glucosamine</name>
        <dbReference type="ChEBI" id="CHEBI:57705"/>
    </ligand>
</feature>
<evidence type="ECO:0000256" key="9">
    <source>
        <dbReference type="ARBA" id="ARBA00022842"/>
    </source>
</evidence>
<reference evidence="21" key="1">
    <citation type="journal article" date="2019" name="Int. J. Syst. Evol. Microbiol.">
        <title>The Global Catalogue of Microorganisms (GCM) 10K type strain sequencing project: providing services to taxonomists for standard genome sequencing and annotation.</title>
        <authorList>
            <consortium name="The Broad Institute Genomics Platform"/>
            <consortium name="The Broad Institute Genome Sequencing Center for Infectious Disease"/>
            <person name="Wu L."/>
            <person name="Ma J."/>
        </authorList>
    </citation>
    <scope>NUCLEOTIDE SEQUENCE [LARGE SCALE GENOMIC DNA]</scope>
    <source>
        <strain evidence="21">JCM 17843</strain>
    </source>
</reference>
<feature type="binding site" evidence="18">
    <location>
        <position position="236"/>
    </location>
    <ligand>
        <name>Mg(2+)</name>
        <dbReference type="ChEBI" id="CHEBI:18420"/>
    </ligand>
</feature>
<feature type="binding site" evidence="18">
    <location>
        <position position="415"/>
    </location>
    <ligand>
        <name>acetyl-CoA</name>
        <dbReference type="ChEBI" id="CHEBI:57288"/>
    </ligand>
</feature>
<evidence type="ECO:0000256" key="7">
    <source>
        <dbReference type="ARBA" id="ARBA00022723"/>
    </source>
</evidence>
<feature type="binding site" evidence="18">
    <location>
        <position position="432"/>
    </location>
    <ligand>
        <name>acetyl-CoA</name>
        <dbReference type="ChEBI" id="CHEBI:57288"/>
    </ligand>
</feature>
<dbReference type="NCBIfam" id="NF010933">
    <property type="entry name" value="PRK14353.1"/>
    <property type="match status" value="1"/>
</dbReference>
<comment type="similarity">
    <text evidence="3 18">In the N-terminal section; belongs to the N-acetylglucosamine-1-phosphate uridyltransferase family.</text>
</comment>
<feature type="domain" description="MobA-like NTP transferase" evidence="19">
    <location>
        <begin position="8"/>
        <end position="126"/>
    </location>
</feature>
<dbReference type="PANTHER" id="PTHR43584:SF3">
    <property type="entry name" value="BIFUNCTIONAL PROTEIN GLMU"/>
    <property type="match status" value="1"/>
</dbReference>
<sequence>MTSRAIAAVILAAGKGTRMKSSQHKVLHPLAGQPMIHHLLATLDHVQTSRTVMVVGAGRDQVETAMAGRDIRFAVQEPQLGTGHAVMAALPELDGHEGDILVLYGDTPLIPADILAQMLSRLHSTPPNGSGKTGLVVLGFRPKDPAQYGRLVLDDDGALDRIVEYKDATPSERAISLCNSGVMAFDGALLPDLLSRLTNSNANGEYYLTDTVAIARSLGASVQVVEALEDDLIGVNSRMDLAKAEAVIQKRMRDAAMANGATLIDPASVYFSHDTKLGRDVLVEPHVVFGPGVHIADGATIRAFSHLEGAHVAENATIGPYARLRPGAEIGIGAKVGNFVEIKKAKVEEGAKISHLSYIGDASIGAHANIGAGTITCNYDGFSKYHTSIGAGAFIGSNSALVAPVTIGAGAIIGAGSTLSGDVEADDLALTRAERQTRPGWAKKFRAAKQRKK</sequence>
<evidence type="ECO:0000313" key="20">
    <source>
        <dbReference type="EMBL" id="GGO06472.1"/>
    </source>
</evidence>
<evidence type="ECO:0000256" key="14">
    <source>
        <dbReference type="ARBA" id="ARBA00023316"/>
    </source>
</evidence>
<feature type="binding site" evidence="18">
    <location>
        <begin position="81"/>
        <end position="82"/>
    </location>
    <ligand>
        <name>UDP-N-acetyl-alpha-D-glucosamine</name>
        <dbReference type="ChEBI" id="CHEBI:57705"/>
    </ligand>
</feature>
<evidence type="ECO:0000256" key="10">
    <source>
        <dbReference type="ARBA" id="ARBA00022960"/>
    </source>
</evidence>
<evidence type="ECO:0000256" key="15">
    <source>
        <dbReference type="ARBA" id="ARBA00048247"/>
    </source>
</evidence>
<evidence type="ECO:0000256" key="3">
    <source>
        <dbReference type="ARBA" id="ARBA00007947"/>
    </source>
</evidence>
<keyword evidence="5 18" id="KW-0808">Transferase</keyword>
<proteinExistence type="inferred from homology"/>
<dbReference type="HAMAP" id="MF_01631">
    <property type="entry name" value="GlmU"/>
    <property type="match status" value="1"/>
</dbReference>
<comment type="subunit">
    <text evidence="18">Homotrimer.</text>
</comment>
<comment type="catalytic activity">
    <reaction evidence="16 18">
        <text>N-acetyl-alpha-D-glucosamine 1-phosphate + UTP + H(+) = UDP-N-acetyl-alpha-D-glucosamine + diphosphate</text>
        <dbReference type="Rhea" id="RHEA:13509"/>
        <dbReference type="ChEBI" id="CHEBI:15378"/>
        <dbReference type="ChEBI" id="CHEBI:33019"/>
        <dbReference type="ChEBI" id="CHEBI:46398"/>
        <dbReference type="ChEBI" id="CHEBI:57705"/>
        <dbReference type="ChEBI" id="CHEBI:57776"/>
        <dbReference type="EC" id="2.7.7.23"/>
    </reaction>
</comment>
<comment type="caution">
    <text evidence="20">The sequence shown here is derived from an EMBL/GenBank/DDBJ whole genome shotgun (WGS) entry which is preliminary data.</text>
</comment>
<comment type="pathway">
    <text evidence="18">Bacterial outer membrane biogenesis; LPS lipid A biosynthesis.</text>
</comment>
<comment type="similarity">
    <text evidence="2 18">In the C-terminal section; belongs to the transferase hexapeptide repeat family.</text>
</comment>
<dbReference type="Pfam" id="PF00132">
    <property type="entry name" value="Hexapep"/>
    <property type="match status" value="2"/>
</dbReference>
<accession>A0ABQ2L851</accession>
<evidence type="ECO:0000313" key="21">
    <source>
        <dbReference type="Proteomes" id="UP000602381"/>
    </source>
</evidence>
<evidence type="ECO:0000256" key="5">
    <source>
        <dbReference type="ARBA" id="ARBA00022679"/>
    </source>
</evidence>
<comment type="subcellular location">
    <subcellularLocation>
        <location evidence="1 18">Cytoplasm</location>
    </subcellularLocation>
</comment>